<gene>
    <name evidence="2" type="ORF">ACFQ1G_12835</name>
</gene>
<feature type="domain" description="DUF3347" evidence="1">
    <location>
        <begin position="72"/>
        <end position="144"/>
    </location>
</feature>
<dbReference type="Pfam" id="PF11827">
    <property type="entry name" value="DUF3347"/>
    <property type="match status" value="1"/>
</dbReference>
<evidence type="ECO:0000259" key="1">
    <source>
        <dbReference type="Pfam" id="PF11827"/>
    </source>
</evidence>
<evidence type="ECO:0000313" key="3">
    <source>
        <dbReference type="Proteomes" id="UP001597100"/>
    </source>
</evidence>
<dbReference type="RefSeq" id="WP_380740162.1">
    <property type="nucleotide sequence ID" value="NZ_JBHTJP010000035.1"/>
</dbReference>
<name>A0ABW3IHX3_9FLAO</name>
<reference evidence="3" key="1">
    <citation type="journal article" date="2019" name="Int. J. Syst. Evol. Microbiol.">
        <title>The Global Catalogue of Microorganisms (GCM) 10K type strain sequencing project: providing services to taxonomists for standard genome sequencing and annotation.</title>
        <authorList>
            <consortium name="The Broad Institute Genomics Platform"/>
            <consortium name="The Broad Institute Genome Sequencing Center for Infectious Disease"/>
            <person name="Wu L."/>
            <person name="Ma J."/>
        </authorList>
    </citation>
    <scope>NUCLEOTIDE SEQUENCE [LARGE SCALE GENOMIC DNA]</scope>
    <source>
        <strain evidence="3">CCUG 60898</strain>
    </source>
</reference>
<organism evidence="2 3">
    <name type="scientific">Salinimicrobium gaetbulicola</name>
    <dbReference type="NCBI Taxonomy" id="999702"/>
    <lineage>
        <taxon>Bacteria</taxon>
        <taxon>Pseudomonadati</taxon>
        <taxon>Bacteroidota</taxon>
        <taxon>Flavobacteriia</taxon>
        <taxon>Flavobacteriales</taxon>
        <taxon>Flavobacteriaceae</taxon>
        <taxon>Salinimicrobium</taxon>
    </lineage>
</organism>
<protein>
    <submittedName>
        <fullName evidence="2">DUF3347 domain-containing protein</fullName>
    </submittedName>
</protein>
<dbReference type="Proteomes" id="UP001597100">
    <property type="component" value="Unassembled WGS sequence"/>
</dbReference>
<sequence length="194" mass="21199">MKNARLLLMAFLGAITLNSCGDSKKENEAEDATHADHEMHMEGEEMHEMSQEMDHSAMTAEMAFKDEKMAAVYGHYDHIKTALVKSDAAEAQNGGKMLVDALQAAGGKEDAMSAAQKIAQSSELNEQRTAFSDLSSAVEEMMAGTLSSGAIYKQYCPMAFEGKGGYWLSSSEEIRNPYYGDKMLKCGSVRDTIK</sequence>
<proteinExistence type="predicted"/>
<keyword evidence="3" id="KW-1185">Reference proteome</keyword>
<evidence type="ECO:0000313" key="2">
    <source>
        <dbReference type="EMBL" id="MFD0977681.1"/>
    </source>
</evidence>
<dbReference type="InterPro" id="IPR021782">
    <property type="entry name" value="DUF3347"/>
</dbReference>
<comment type="caution">
    <text evidence="2">The sequence shown here is derived from an EMBL/GenBank/DDBJ whole genome shotgun (WGS) entry which is preliminary data.</text>
</comment>
<accession>A0ABW3IHX3</accession>
<dbReference type="EMBL" id="JBHTJP010000035">
    <property type="protein sequence ID" value="MFD0977681.1"/>
    <property type="molecule type" value="Genomic_DNA"/>
</dbReference>